<dbReference type="STRING" id="338969.Rfer_1782"/>
<protein>
    <recommendedName>
        <fullName evidence="3">Aminoglycoside phosphotransferase domain-containing protein</fullName>
    </recommendedName>
</protein>
<dbReference type="InterPro" id="IPR027417">
    <property type="entry name" value="P-loop_NTPase"/>
</dbReference>
<reference evidence="2" key="1">
    <citation type="submission" date="2006-02" db="EMBL/GenBank/DDBJ databases">
        <title>Complete sequence of chromosome of Rhodoferax ferrireducens DSM 15236.</title>
        <authorList>
            <person name="Copeland A."/>
            <person name="Lucas S."/>
            <person name="Lapidus A."/>
            <person name="Barry K."/>
            <person name="Detter J.C."/>
            <person name="Glavina del Rio T."/>
            <person name="Hammon N."/>
            <person name="Israni S."/>
            <person name="Pitluck S."/>
            <person name="Brettin T."/>
            <person name="Bruce D."/>
            <person name="Han C."/>
            <person name="Tapia R."/>
            <person name="Gilna P."/>
            <person name="Kiss H."/>
            <person name="Schmutz J."/>
            <person name="Larimer F."/>
            <person name="Land M."/>
            <person name="Kyrpides N."/>
            <person name="Ivanova N."/>
            <person name="Richardson P."/>
        </authorList>
    </citation>
    <scope>NUCLEOTIDE SEQUENCE [LARGE SCALE GENOMIC DNA]</scope>
    <source>
        <strain evidence="2">ATCC BAA-621 / DSM 15236 / T118</strain>
    </source>
</reference>
<dbReference type="KEGG" id="rfr:Rfer_1782"/>
<dbReference type="HOGENOM" id="CLU_026771_1_1_4"/>
<accession>Q21XJ2</accession>
<dbReference type="PANTHER" id="PTHR43883:SF1">
    <property type="entry name" value="GLUCONOKINASE"/>
    <property type="match status" value="1"/>
</dbReference>
<dbReference type="Proteomes" id="UP000008332">
    <property type="component" value="Chromosome"/>
</dbReference>
<dbReference type="SUPFAM" id="SSF52540">
    <property type="entry name" value="P-loop containing nucleoside triphosphate hydrolases"/>
    <property type="match status" value="1"/>
</dbReference>
<name>Q21XJ2_ALBFT</name>
<dbReference type="Pfam" id="PF13671">
    <property type="entry name" value="AAA_33"/>
    <property type="match status" value="1"/>
</dbReference>
<evidence type="ECO:0008006" key="3">
    <source>
        <dbReference type="Google" id="ProtNLM"/>
    </source>
</evidence>
<gene>
    <name evidence="1" type="ordered locus">Rfer_1782</name>
</gene>
<evidence type="ECO:0000313" key="1">
    <source>
        <dbReference type="EMBL" id="ABD69511.1"/>
    </source>
</evidence>
<keyword evidence="2" id="KW-1185">Reference proteome</keyword>
<dbReference type="OrthoDB" id="9810277at2"/>
<dbReference type="InterPro" id="IPR011009">
    <property type="entry name" value="Kinase-like_dom_sf"/>
</dbReference>
<sequence length="506" mass="55909">MDDNLPPLVAALLEPQRYPGAVQRVDLVQTHISWVLLAGDFAYKIKKPVKLSFLDFSSLAQRERYCQNELRLNRRYAPDLYLEVLAIGNTPQDPQWGGAGTPIEYAVKMRRFDEAGRLDRVCARGELQASHLSDLADTLSLFHQAAKVAPVESSFGSPAQIIAPMRDNFDALTDGLPQTGLPSRITALRAWTEAQFAQLTPLMQARKQAGWVRECHGDLHLANLVLIKQRVRMFDGIEFSDSLRWIDVASEIAFTYVDLLAHEQPGLADWWIDEVLSRSGDYEAALLLRFYAVYRALVRAKVAAIRTRQTRDDGSAALAYIALAERLTAPPVARLVITHGLSGCGKTVASDKLLQHDPHASTLRLRSDVERKRLFGLAGTERSGAPLNAGIYAADAHGRTYGHLREQASRLLRAGWSVIVDATFLRRADRDSFRALARDCGVAFSILAPQAAPEQLRERILARTALGQDASEATLDVLAQQMRTLEPLGPDEALEIEHPGTPCPGA</sequence>
<dbReference type="AlphaFoldDB" id="Q21XJ2"/>
<dbReference type="RefSeq" id="WP_011464079.1">
    <property type="nucleotide sequence ID" value="NC_007908.1"/>
</dbReference>
<dbReference type="PANTHER" id="PTHR43883">
    <property type="entry name" value="SLR0207 PROTEIN"/>
    <property type="match status" value="1"/>
</dbReference>
<dbReference type="InterPro" id="IPR052732">
    <property type="entry name" value="Cell-binding_unc_protein"/>
</dbReference>
<organism evidence="1 2">
    <name type="scientific">Albidiferax ferrireducens (strain ATCC BAA-621 / DSM 15236 / T118)</name>
    <name type="common">Rhodoferax ferrireducens</name>
    <dbReference type="NCBI Taxonomy" id="338969"/>
    <lineage>
        <taxon>Bacteria</taxon>
        <taxon>Pseudomonadati</taxon>
        <taxon>Pseudomonadota</taxon>
        <taxon>Betaproteobacteria</taxon>
        <taxon>Burkholderiales</taxon>
        <taxon>Comamonadaceae</taxon>
        <taxon>Rhodoferax</taxon>
    </lineage>
</organism>
<dbReference type="eggNOG" id="COG2187">
    <property type="taxonomic scope" value="Bacteria"/>
</dbReference>
<proteinExistence type="predicted"/>
<dbReference type="EMBL" id="CP000267">
    <property type="protein sequence ID" value="ABD69511.1"/>
    <property type="molecule type" value="Genomic_DNA"/>
</dbReference>
<dbReference type="Gene3D" id="3.40.50.300">
    <property type="entry name" value="P-loop containing nucleotide triphosphate hydrolases"/>
    <property type="match status" value="1"/>
</dbReference>
<dbReference type="SUPFAM" id="SSF56112">
    <property type="entry name" value="Protein kinase-like (PK-like)"/>
    <property type="match status" value="1"/>
</dbReference>
<evidence type="ECO:0000313" key="2">
    <source>
        <dbReference type="Proteomes" id="UP000008332"/>
    </source>
</evidence>
<dbReference type="eggNOG" id="COG0645">
    <property type="taxonomic scope" value="Bacteria"/>
</dbReference>